<dbReference type="SUPFAM" id="SSF53474">
    <property type="entry name" value="alpha/beta-Hydrolases"/>
    <property type="match status" value="1"/>
</dbReference>
<organism evidence="2 3">
    <name type="scientific">Novosphingobium kalidii</name>
    <dbReference type="NCBI Taxonomy" id="3230299"/>
    <lineage>
        <taxon>Bacteria</taxon>
        <taxon>Pseudomonadati</taxon>
        <taxon>Pseudomonadota</taxon>
        <taxon>Alphaproteobacteria</taxon>
        <taxon>Sphingomonadales</taxon>
        <taxon>Sphingomonadaceae</taxon>
        <taxon>Novosphingobium</taxon>
    </lineage>
</organism>
<dbReference type="PANTHER" id="PTHR10992">
    <property type="entry name" value="METHYLESTERASE FAMILY MEMBER"/>
    <property type="match status" value="1"/>
</dbReference>
<dbReference type="GO" id="GO:0016787">
    <property type="term" value="F:hydrolase activity"/>
    <property type="evidence" value="ECO:0007669"/>
    <property type="project" value="UniProtKB-KW"/>
</dbReference>
<evidence type="ECO:0000313" key="2">
    <source>
        <dbReference type="EMBL" id="MET1755213.1"/>
    </source>
</evidence>
<dbReference type="Pfam" id="PF12697">
    <property type="entry name" value="Abhydrolase_6"/>
    <property type="match status" value="1"/>
</dbReference>
<dbReference type="Proteomes" id="UP001548713">
    <property type="component" value="Unassembled WGS sequence"/>
</dbReference>
<dbReference type="PANTHER" id="PTHR10992:SF1032">
    <property type="entry name" value="METHYLESTERASE 17"/>
    <property type="match status" value="1"/>
</dbReference>
<keyword evidence="2" id="KW-0378">Hydrolase</keyword>
<dbReference type="InterPro" id="IPR029058">
    <property type="entry name" value="AB_hydrolase_fold"/>
</dbReference>
<keyword evidence="3" id="KW-1185">Reference proteome</keyword>
<evidence type="ECO:0000313" key="3">
    <source>
        <dbReference type="Proteomes" id="UP001548713"/>
    </source>
</evidence>
<dbReference type="Gene3D" id="3.40.50.1820">
    <property type="entry name" value="alpha/beta hydrolase"/>
    <property type="match status" value="1"/>
</dbReference>
<evidence type="ECO:0000259" key="1">
    <source>
        <dbReference type="Pfam" id="PF12697"/>
    </source>
</evidence>
<comment type="caution">
    <text evidence="2">The sequence shown here is derived from an EMBL/GenBank/DDBJ whole genome shotgun (WGS) entry which is preliminary data.</text>
</comment>
<sequence length="250" mass="27895">MTMNIAFLHGGGQGSWVWGDTIEALQAQRGRDVANVLKLDVPGCGSKRRRSTDDLTLEDVAHELIQDIEASGLKDVVLVGHSQAGQAMALMMTRHPQLFQRFIYVSCSIPLPGQSVQQMIGQGLQGDNPEEVGWPMDPATTPIEQRYETMFCNDMGQSAKTEFLSELGSDHWPLATYAFTDWNYHSLDVVPSTFVLCLRDKILPAGWQHVFAERFRTERTVMIDAGHQVMNTRPHGLAEVIRIEADRSAI</sequence>
<dbReference type="EMBL" id="JBEWLY010000013">
    <property type="protein sequence ID" value="MET1755213.1"/>
    <property type="molecule type" value="Genomic_DNA"/>
</dbReference>
<gene>
    <name evidence="2" type="ORF">ABVV53_07060</name>
</gene>
<dbReference type="InterPro" id="IPR045889">
    <property type="entry name" value="MES/HNL"/>
</dbReference>
<feature type="domain" description="AB hydrolase-1" evidence="1">
    <location>
        <begin position="7"/>
        <end position="239"/>
    </location>
</feature>
<accession>A0ABV2D010</accession>
<proteinExistence type="predicted"/>
<reference evidence="2 3" key="1">
    <citation type="submission" date="2024-07" db="EMBL/GenBank/DDBJ databases">
        <title>Novosphingobium kalidii RD2P27.</title>
        <authorList>
            <person name="Sun J.-Q."/>
        </authorList>
    </citation>
    <scope>NUCLEOTIDE SEQUENCE [LARGE SCALE GENOMIC DNA]</scope>
    <source>
        <strain evidence="2 3">RD2P27</strain>
    </source>
</reference>
<name>A0ABV2D010_9SPHN</name>
<dbReference type="RefSeq" id="WP_353983688.1">
    <property type="nucleotide sequence ID" value="NZ_JBEWLY010000013.1"/>
</dbReference>
<protein>
    <submittedName>
        <fullName evidence="2">Alpha/beta hydrolase</fullName>
    </submittedName>
</protein>
<dbReference type="InterPro" id="IPR000073">
    <property type="entry name" value="AB_hydrolase_1"/>
</dbReference>